<dbReference type="PANTHER" id="PTHR34704:SF1">
    <property type="entry name" value="ATPASE"/>
    <property type="match status" value="1"/>
</dbReference>
<dbReference type="PANTHER" id="PTHR34704">
    <property type="entry name" value="ATPASE"/>
    <property type="match status" value="1"/>
</dbReference>
<evidence type="ECO:0008006" key="2">
    <source>
        <dbReference type="Google" id="ProtNLM"/>
    </source>
</evidence>
<feature type="non-terminal residue" evidence="1">
    <location>
        <position position="245"/>
    </location>
</feature>
<sequence length="245" mass="28723">MVIMVIITRNIEIKKLKTAKGWKLVYGRRKTGKSFLIENFTKWDNYFFVKRGGEIFDKTKKKNLTYASFIILLEELFKTNKKIVVDEFHRLPKDFLDFLHIHSGQGEITLISSTLWLSKRLQEKDSPILGLFHEILINPIDERDILRELVSYGKPEEIVTLSTYLREPLMLRYLDTNVKDILTNYFEGTRFLVPLLVTSVFQEEDKEFSQIYEGVVRAIAGGNVNSKNITNFLFSRRLIPREEHG</sequence>
<dbReference type="AlphaFoldDB" id="X0T4P1"/>
<dbReference type="InterPro" id="IPR027417">
    <property type="entry name" value="P-loop_NTPase"/>
</dbReference>
<evidence type="ECO:0000313" key="1">
    <source>
        <dbReference type="EMBL" id="GAF71015.1"/>
    </source>
</evidence>
<reference evidence="1" key="1">
    <citation type="journal article" date="2014" name="Front. Microbiol.">
        <title>High frequency of phylogenetically diverse reductive dehalogenase-homologous genes in deep subseafloor sedimentary metagenomes.</title>
        <authorList>
            <person name="Kawai M."/>
            <person name="Futagami T."/>
            <person name="Toyoda A."/>
            <person name="Takaki Y."/>
            <person name="Nishi S."/>
            <person name="Hori S."/>
            <person name="Arai W."/>
            <person name="Tsubouchi T."/>
            <person name="Morono Y."/>
            <person name="Uchiyama I."/>
            <person name="Ito T."/>
            <person name="Fujiyama A."/>
            <person name="Inagaki F."/>
            <person name="Takami H."/>
        </authorList>
    </citation>
    <scope>NUCLEOTIDE SEQUENCE</scope>
    <source>
        <strain evidence="1">Expedition CK06-06</strain>
    </source>
</reference>
<organism evidence="1">
    <name type="scientific">marine sediment metagenome</name>
    <dbReference type="NCBI Taxonomy" id="412755"/>
    <lineage>
        <taxon>unclassified sequences</taxon>
        <taxon>metagenomes</taxon>
        <taxon>ecological metagenomes</taxon>
    </lineage>
</organism>
<comment type="caution">
    <text evidence="1">The sequence shown here is derived from an EMBL/GenBank/DDBJ whole genome shotgun (WGS) entry which is preliminary data.</text>
</comment>
<protein>
    <recommendedName>
        <fullName evidence="2">AAA domain-containing protein</fullName>
    </recommendedName>
</protein>
<dbReference type="EMBL" id="BARS01006603">
    <property type="protein sequence ID" value="GAF71015.1"/>
    <property type="molecule type" value="Genomic_DNA"/>
</dbReference>
<accession>X0T4P1</accession>
<name>X0T4P1_9ZZZZ</name>
<dbReference type="SUPFAM" id="SSF52540">
    <property type="entry name" value="P-loop containing nucleoside triphosphate hydrolases"/>
    <property type="match status" value="1"/>
</dbReference>
<proteinExistence type="predicted"/>
<gene>
    <name evidence="1" type="ORF">S01H1_12843</name>
</gene>